<dbReference type="EMBL" id="LT985188">
    <property type="protein sequence ID" value="SPD85299.1"/>
    <property type="molecule type" value="Genomic_DNA"/>
</dbReference>
<dbReference type="AlphaFoldDB" id="A0A2N9JCP4"/>
<evidence type="ECO:0000313" key="3">
    <source>
        <dbReference type="Proteomes" id="UP000238164"/>
    </source>
</evidence>
<evidence type="ECO:0000313" key="2">
    <source>
        <dbReference type="EMBL" id="SPD85299.1"/>
    </source>
</evidence>
<evidence type="ECO:0000256" key="1">
    <source>
        <dbReference type="SAM" id="MobiDB-lite"/>
    </source>
</evidence>
<organism evidence="2 3">
    <name type="scientific">Micropruina glycogenica</name>
    <dbReference type="NCBI Taxonomy" id="75385"/>
    <lineage>
        <taxon>Bacteria</taxon>
        <taxon>Bacillati</taxon>
        <taxon>Actinomycetota</taxon>
        <taxon>Actinomycetes</taxon>
        <taxon>Propionibacteriales</taxon>
        <taxon>Nocardioidaceae</taxon>
        <taxon>Micropruina</taxon>
    </lineage>
</organism>
<feature type="region of interest" description="Disordered" evidence="1">
    <location>
        <begin position="1"/>
        <end position="119"/>
    </location>
</feature>
<dbReference type="KEGG" id="mgg:MPLG2_0263"/>
<name>A0A2N9JCP4_9ACTN</name>
<proteinExistence type="predicted"/>
<dbReference type="Proteomes" id="UP000238164">
    <property type="component" value="Chromosome 1"/>
</dbReference>
<protein>
    <submittedName>
        <fullName evidence="2">Uncharacterized protein</fullName>
    </submittedName>
</protein>
<feature type="compositionally biased region" description="Polar residues" evidence="1">
    <location>
        <begin position="11"/>
        <end position="25"/>
    </location>
</feature>
<sequence>MRRDDVVRRLTQLQSSKVGQEQPSLKATDATMRGPTPARPKEAPSGAGPPLSGRGRAFAHSEALAEQFRKGGSGAAPLRGTDATTGVSTSSTNARLDQRQARPAIRQKSAANCASSRAR</sequence>
<feature type="compositionally biased region" description="Polar residues" evidence="1">
    <location>
        <begin position="109"/>
        <end position="119"/>
    </location>
</feature>
<reference evidence="2 3" key="1">
    <citation type="submission" date="2018-02" db="EMBL/GenBank/DDBJ databases">
        <authorList>
            <person name="Cohen D.B."/>
            <person name="Kent A.D."/>
        </authorList>
    </citation>
    <scope>NUCLEOTIDE SEQUENCE [LARGE SCALE GENOMIC DNA]</scope>
    <source>
        <strain evidence="2">1</strain>
    </source>
</reference>
<feature type="compositionally biased region" description="Polar residues" evidence="1">
    <location>
        <begin position="82"/>
        <end position="95"/>
    </location>
</feature>
<accession>A0A2N9JCP4</accession>
<keyword evidence="3" id="KW-1185">Reference proteome</keyword>
<gene>
    <name evidence="2" type="ORF">MPLG2_0263</name>
</gene>